<name>A0A5B7EHC9_PORTR</name>
<dbReference type="AlphaFoldDB" id="A0A5B7EHC9"/>
<evidence type="ECO:0000313" key="2">
    <source>
        <dbReference type="Proteomes" id="UP000324222"/>
    </source>
</evidence>
<gene>
    <name evidence="1" type="ORF">E2C01_027227</name>
</gene>
<proteinExistence type="predicted"/>
<sequence>MAGEQSIGVREVIILTTQIPPTSLTQVPAWETELSVPTQQQDYYSPATILYAGCRIDFAEFPLTASPRIPSPPLPASPASPELPLSSWFRGLVSVAAAEAPRETGGGRA</sequence>
<reference evidence="1 2" key="1">
    <citation type="submission" date="2019-05" db="EMBL/GenBank/DDBJ databases">
        <title>Another draft genome of Portunus trituberculatus and its Hox gene families provides insights of decapod evolution.</title>
        <authorList>
            <person name="Jeong J.-H."/>
            <person name="Song I."/>
            <person name="Kim S."/>
            <person name="Choi T."/>
            <person name="Kim D."/>
            <person name="Ryu S."/>
            <person name="Kim W."/>
        </authorList>
    </citation>
    <scope>NUCLEOTIDE SEQUENCE [LARGE SCALE GENOMIC DNA]</scope>
    <source>
        <tissue evidence="1">Muscle</tissue>
    </source>
</reference>
<keyword evidence="2" id="KW-1185">Reference proteome</keyword>
<dbReference type="EMBL" id="VSRR010002927">
    <property type="protein sequence ID" value="MPC33860.1"/>
    <property type="molecule type" value="Genomic_DNA"/>
</dbReference>
<protein>
    <submittedName>
        <fullName evidence="1">Uncharacterized protein</fullName>
    </submittedName>
</protein>
<accession>A0A5B7EHC9</accession>
<evidence type="ECO:0000313" key="1">
    <source>
        <dbReference type="EMBL" id="MPC33860.1"/>
    </source>
</evidence>
<comment type="caution">
    <text evidence="1">The sequence shown here is derived from an EMBL/GenBank/DDBJ whole genome shotgun (WGS) entry which is preliminary data.</text>
</comment>
<organism evidence="1 2">
    <name type="scientific">Portunus trituberculatus</name>
    <name type="common">Swimming crab</name>
    <name type="synonym">Neptunus trituberculatus</name>
    <dbReference type="NCBI Taxonomy" id="210409"/>
    <lineage>
        <taxon>Eukaryota</taxon>
        <taxon>Metazoa</taxon>
        <taxon>Ecdysozoa</taxon>
        <taxon>Arthropoda</taxon>
        <taxon>Crustacea</taxon>
        <taxon>Multicrustacea</taxon>
        <taxon>Malacostraca</taxon>
        <taxon>Eumalacostraca</taxon>
        <taxon>Eucarida</taxon>
        <taxon>Decapoda</taxon>
        <taxon>Pleocyemata</taxon>
        <taxon>Brachyura</taxon>
        <taxon>Eubrachyura</taxon>
        <taxon>Portunoidea</taxon>
        <taxon>Portunidae</taxon>
        <taxon>Portuninae</taxon>
        <taxon>Portunus</taxon>
    </lineage>
</organism>
<dbReference type="Proteomes" id="UP000324222">
    <property type="component" value="Unassembled WGS sequence"/>
</dbReference>